<dbReference type="Proteomes" id="UP001303046">
    <property type="component" value="Unassembled WGS sequence"/>
</dbReference>
<protein>
    <submittedName>
        <fullName evidence="1">Uncharacterized protein</fullName>
    </submittedName>
</protein>
<name>A0ABR1DDX1_NECAM</name>
<evidence type="ECO:0000313" key="2">
    <source>
        <dbReference type="Proteomes" id="UP001303046"/>
    </source>
</evidence>
<proteinExistence type="predicted"/>
<comment type="caution">
    <text evidence="1">The sequence shown here is derived from an EMBL/GenBank/DDBJ whole genome shotgun (WGS) entry which is preliminary data.</text>
</comment>
<reference evidence="1 2" key="1">
    <citation type="submission" date="2023-08" db="EMBL/GenBank/DDBJ databases">
        <title>A Necator americanus chromosomal reference genome.</title>
        <authorList>
            <person name="Ilik V."/>
            <person name="Petrzelkova K.J."/>
            <person name="Pardy F."/>
            <person name="Fuh T."/>
            <person name="Niatou-Singa F.S."/>
            <person name="Gouil Q."/>
            <person name="Baker L."/>
            <person name="Ritchie M.E."/>
            <person name="Jex A.R."/>
            <person name="Gazzola D."/>
            <person name="Li H."/>
            <person name="Toshio Fujiwara R."/>
            <person name="Zhan B."/>
            <person name="Aroian R.V."/>
            <person name="Pafco B."/>
            <person name="Schwarz E.M."/>
        </authorList>
    </citation>
    <scope>NUCLEOTIDE SEQUENCE [LARGE SCALE GENOMIC DNA]</scope>
    <source>
        <strain evidence="1 2">Aroian</strain>
        <tissue evidence="1">Whole animal</tissue>
    </source>
</reference>
<gene>
    <name evidence="1" type="primary">Necator_chrIV.g14647</name>
    <name evidence="1" type="ORF">RB195_001352</name>
</gene>
<evidence type="ECO:0000313" key="1">
    <source>
        <dbReference type="EMBL" id="KAK6748682.1"/>
    </source>
</evidence>
<accession>A0ABR1DDX1</accession>
<sequence>MSVICRELRKIRRSAIQLHNEEIFGGAHLWKKSVKKRENLFSQRLEIEIQMNYDNRSSTVNGHWKQFSAKVQLEQLGSKKQMAFADALRW</sequence>
<organism evidence="1 2">
    <name type="scientific">Necator americanus</name>
    <name type="common">Human hookworm</name>
    <dbReference type="NCBI Taxonomy" id="51031"/>
    <lineage>
        <taxon>Eukaryota</taxon>
        <taxon>Metazoa</taxon>
        <taxon>Ecdysozoa</taxon>
        <taxon>Nematoda</taxon>
        <taxon>Chromadorea</taxon>
        <taxon>Rhabditida</taxon>
        <taxon>Rhabditina</taxon>
        <taxon>Rhabditomorpha</taxon>
        <taxon>Strongyloidea</taxon>
        <taxon>Ancylostomatidae</taxon>
        <taxon>Bunostominae</taxon>
        <taxon>Necator</taxon>
    </lineage>
</organism>
<dbReference type="EMBL" id="JAVFWL010000004">
    <property type="protein sequence ID" value="KAK6748682.1"/>
    <property type="molecule type" value="Genomic_DNA"/>
</dbReference>
<keyword evidence="2" id="KW-1185">Reference proteome</keyword>